<accession>A0AAN6RS96</accession>
<dbReference type="SMART" id="SM00248">
    <property type="entry name" value="ANK"/>
    <property type="match status" value="10"/>
</dbReference>
<feature type="repeat" description="ANK" evidence="3">
    <location>
        <begin position="563"/>
        <end position="586"/>
    </location>
</feature>
<organism evidence="4 5">
    <name type="scientific">Staphylotrichum tortipilum</name>
    <dbReference type="NCBI Taxonomy" id="2831512"/>
    <lineage>
        <taxon>Eukaryota</taxon>
        <taxon>Fungi</taxon>
        <taxon>Dikarya</taxon>
        <taxon>Ascomycota</taxon>
        <taxon>Pezizomycotina</taxon>
        <taxon>Sordariomycetes</taxon>
        <taxon>Sordariomycetidae</taxon>
        <taxon>Sordariales</taxon>
        <taxon>Chaetomiaceae</taxon>
        <taxon>Staphylotrichum</taxon>
    </lineage>
</organism>
<dbReference type="InterPro" id="IPR036770">
    <property type="entry name" value="Ankyrin_rpt-contain_sf"/>
</dbReference>
<feature type="repeat" description="ANK" evidence="3">
    <location>
        <begin position="600"/>
        <end position="632"/>
    </location>
</feature>
<dbReference type="Gene3D" id="1.25.40.20">
    <property type="entry name" value="Ankyrin repeat-containing domain"/>
    <property type="match status" value="3"/>
</dbReference>
<dbReference type="InterPro" id="IPR002110">
    <property type="entry name" value="Ankyrin_rpt"/>
</dbReference>
<sequence length="650" mass="70897">MAEPLAITTAIITLSRTLRSVVRVLDDFANAHQTVLDIKRDCDLTTGVLECIREHIAVTPLPALATDPDEPPDVRIDLNNLLDDNVHQLQVEVTALADQLKALKSPGSPDTKLGRLVMRGQVTWKLSYLNTMHQKIVTKRMQLEVVLNTLNHLNSSRRPPANRRGSDDSAIFVSFIEKILSWHDRVEPNPLPTPSPAVQGRIMEAIKAGERRKLESLLQHVDPNFHVRVDGKQLSPLHIAAMRGELAMVNVLITRNARVDCCGGGEDTPLTLAISNSHAIVALALLRRGANLVLANAQEQTPLQLAAKQNLYAVAQALINNAADVDAYDQDGRTPLMEAVCRYDRDIQPNDTCVLRRLLQPRDGRRGADPTIGILKRRAPPFDKPNYTPLHHAAAMGYLQDLELMLDALASRSPTGIPLVLDEDGRTPLWYASRHGHLDAITLLLSKTNPPTHINHPSLDPDASTPLWALATLHPTALPAISDLITAGADPNFPHPTTGQTLLHHAASTNNPRLLRLLLLHSPSPHLPSLTGYLPLHTAASLGHLKALRTLLPHSPPNPPADDGTTPLHLAAEHGHIHLLPELLSHCREHPTNPHVRDDAGCDPFYLACARGHLLAAAYLLGSGAEIDGVTKRGNTALHVAARMGEVEVF</sequence>
<dbReference type="EMBL" id="MU855686">
    <property type="protein sequence ID" value="KAK3900291.1"/>
    <property type="molecule type" value="Genomic_DNA"/>
</dbReference>
<dbReference type="AlphaFoldDB" id="A0AAN6RS96"/>
<dbReference type="PANTHER" id="PTHR24198:SF165">
    <property type="entry name" value="ANKYRIN REPEAT-CONTAINING PROTEIN-RELATED"/>
    <property type="match status" value="1"/>
</dbReference>
<proteinExistence type="predicted"/>
<feature type="repeat" description="ANK" evidence="3">
    <location>
        <begin position="298"/>
        <end position="330"/>
    </location>
</feature>
<evidence type="ECO:0000313" key="5">
    <source>
        <dbReference type="Proteomes" id="UP001303889"/>
    </source>
</evidence>
<dbReference type="Pfam" id="PF00023">
    <property type="entry name" value="Ank"/>
    <property type="match status" value="1"/>
</dbReference>
<evidence type="ECO:0000313" key="4">
    <source>
        <dbReference type="EMBL" id="KAK3900291.1"/>
    </source>
</evidence>
<keyword evidence="5" id="KW-1185">Reference proteome</keyword>
<dbReference type="Pfam" id="PF13637">
    <property type="entry name" value="Ank_4"/>
    <property type="match status" value="1"/>
</dbReference>
<dbReference type="Pfam" id="PF12796">
    <property type="entry name" value="Ank_2"/>
    <property type="match status" value="3"/>
</dbReference>
<keyword evidence="1" id="KW-0677">Repeat</keyword>
<feature type="repeat" description="ANK" evidence="3">
    <location>
        <begin position="633"/>
        <end position="650"/>
    </location>
</feature>
<reference evidence="4" key="2">
    <citation type="submission" date="2023-05" db="EMBL/GenBank/DDBJ databases">
        <authorList>
            <consortium name="Lawrence Berkeley National Laboratory"/>
            <person name="Steindorff A."/>
            <person name="Hensen N."/>
            <person name="Bonometti L."/>
            <person name="Westerberg I."/>
            <person name="Brannstrom I.O."/>
            <person name="Guillou S."/>
            <person name="Cros-Aarteil S."/>
            <person name="Calhoun S."/>
            <person name="Haridas S."/>
            <person name="Kuo A."/>
            <person name="Mondo S."/>
            <person name="Pangilinan J."/>
            <person name="Riley R."/>
            <person name="Labutti K."/>
            <person name="Andreopoulos B."/>
            <person name="Lipzen A."/>
            <person name="Chen C."/>
            <person name="Yanf M."/>
            <person name="Daum C."/>
            <person name="Ng V."/>
            <person name="Clum A."/>
            <person name="Ohm R."/>
            <person name="Martin F."/>
            <person name="Silar P."/>
            <person name="Natvig D."/>
            <person name="Lalanne C."/>
            <person name="Gautier V."/>
            <person name="Ament-Velasquez S.L."/>
            <person name="Kruys A."/>
            <person name="Hutchinson M.I."/>
            <person name="Powell A.J."/>
            <person name="Barry K."/>
            <person name="Miller A.N."/>
            <person name="Grigoriev I.V."/>
            <person name="Debuchy R."/>
            <person name="Gladieux P."/>
            <person name="Thoren M.H."/>
            <person name="Johannesson H."/>
        </authorList>
    </citation>
    <scope>NUCLEOTIDE SEQUENCE</scope>
    <source>
        <strain evidence="4">CBS 103.79</strain>
    </source>
</reference>
<dbReference type="PANTHER" id="PTHR24198">
    <property type="entry name" value="ANKYRIN REPEAT AND PROTEIN KINASE DOMAIN-CONTAINING PROTEIN"/>
    <property type="match status" value="1"/>
</dbReference>
<dbReference type="PROSITE" id="PS50297">
    <property type="entry name" value="ANK_REP_REGION"/>
    <property type="match status" value="6"/>
</dbReference>
<gene>
    <name evidence="4" type="ORF">C8A05DRAFT_36075</name>
</gene>
<evidence type="ECO:0000256" key="3">
    <source>
        <dbReference type="PROSITE-ProRule" id="PRU00023"/>
    </source>
</evidence>
<reference evidence="4" key="1">
    <citation type="journal article" date="2023" name="Mol. Phylogenet. Evol.">
        <title>Genome-scale phylogeny and comparative genomics of the fungal order Sordariales.</title>
        <authorList>
            <person name="Hensen N."/>
            <person name="Bonometti L."/>
            <person name="Westerberg I."/>
            <person name="Brannstrom I.O."/>
            <person name="Guillou S."/>
            <person name="Cros-Aarteil S."/>
            <person name="Calhoun S."/>
            <person name="Haridas S."/>
            <person name="Kuo A."/>
            <person name="Mondo S."/>
            <person name="Pangilinan J."/>
            <person name="Riley R."/>
            <person name="LaButti K."/>
            <person name="Andreopoulos B."/>
            <person name="Lipzen A."/>
            <person name="Chen C."/>
            <person name="Yan M."/>
            <person name="Daum C."/>
            <person name="Ng V."/>
            <person name="Clum A."/>
            <person name="Steindorff A."/>
            <person name="Ohm R.A."/>
            <person name="Martin F."/>
            <person name="Silar P."/>
            <person name="Natvig D.O."/>
            <person name="Lalanne C."/>
            <person name="Gautier V."/>
            <person name="Ament-Velasquez S.L."/>
            <person name="Kruys A."/>
            <person name="Hutchinson M.I."/>
            <person name="Powell A.J."/>
            <person name="Barry K."/>
            <person name="Miller A.N."/>
            <person name="Grigoriev I.V."/>
            <person name="Debuchy R."/>
            <person name="Gladieux P."/>
            <person name="Hiltunen Thoren M."/>
            <person name="Johannesson H."/>
        </authorList>
    </citation>
    <scope>NUCLEOTIDE SEQUENCE</scope>
    <source>
        <strain evidence="4">CBS 103.79</strain>
    </source>
</reference>
<evidence type="ECO:0000256" key="2">
    <source>
        <dbReference type="ARBA" id="ARBA00023043"/>
    </source>
</evidence>
<evidence type="ECO:0000256" key="1">
    <source>
        <dbReference type="ARBA" id="ARBA00022737"/>
    </source>
</evidence>
<dbReference type="PROSITE" id="PS50088">
    <property type="entry name" value="ANK_REPEAT"/>
    <property type="match status" value="7"/>
</dbReference>
<feature type="repeat" description="ANK" evidence="3">
    <location>
        <begin position="232"/>
        <end position="260"/>
    </location>
</feature>
<dbReference type="Proteomes" id="UP001303889">
    <property type="component" value="Unassembled WGS sequence"/>
</dbReference>
<comment type="caution">
    <text evidence="4">The sequence shown here is derived from an EMBL/GenBank/DDBJ whole genome shotgun (WGS) entry which is preliminary data.</text>
</comment>
<dbReference type="SUPFAM" id="SSF48403">
    <property type="entry name" value="Ankyrin repeat"/>
    <property type="match status" value="2"/>
</dbReference>
<feature type="repeat" description="ANK" evidence="3">
    <location>
        <begin position="424"/>
        <end position="447"/>
    </location>
</feature>
<feature type="repeat" description="ANK" evidence="3">
    <location>
        <begin position="531"/>
        <end position="552"/>
    </location>
</feature>
<name>A0AAN6RS96_9PEZI</name>
<keyword evidence="2 3" id="KW-0040">ANK repeat</keyword>
<protein>
    <submittedName>
        <fullName evidence="4">Ankyrin repeat-containing domain protein</fullName>
    </submittedName>
</protein>